<dbReference type="AlphaFoldDB" id="A0A5J4JAH9"/>
<name>A0A5J4JAH9_9BACI</name>
<sequence length="146" mass="17539">MRTYYIYLIEEEIAQYYYGRERMFFDLFNQYSSVTGRLKNVIRQQIDYITKPIPLLSVQHVLQQIFPNQNEMVYENGAYRLISNKKGQYAEVNIEQRLLRLHASGSYDTETAIFETLRKFNGNLLAIDYDNKRFGWIKPVKERKFV</sequence>
<gene>
    <name evidence="1" type="ORF">BpJC7_30690</name>
</gene>
<dbReference type="Proteomes" id="UP000391919">
    <property type="component" value="Unassembled WGS sequence"/>
</dbReference>
<proteinExistence type="predicted"/>
<comment type="caution">
    <text evidence="1">The sequence shown here is derived from an EMBL/GenBank/DDBJ whole genome shotgun (WGS) entry which is preliminary data.</text>
</comment>
<reference evidence="1 2" key="1">
    <citation type="submission" date="2019-09" db="EMBL/GenBank/DDBJ databases">
        <title>Draft genome sequence of Bacillus sp. JC-7.</title>
        <authorList>
            <person name="Tanaka N."/>
            <person name="Shiwa Y."/>
            <person name="Fujita N."/>
            <person name="Tanasupawat S."/>
        </authorList>
    </citation>
    <scope>NUCLEOTIDE SEQUENCE [LARGE SCALE GENOMIC DNA]</scope>
    <source>
        <strain evidence="1 2">JC-7</strain>
    </source>
</reference>
<dbReference type="Gene3D" id="3.30.310.250">
    <property type="entry name" value="Sporulation inhibitor of replication protein SirA"/>
    <property type="match status" value="1"/>
</dbReference>
<dbReference type="Pfam" id="PF10747">
    <property type="entry name" value="SirA"/>
    <property type="match status" value="1"/>
</dbReference>
<dbReference type="InterPro" id="IPR019683">
    <property type="entry name" value="SirA"/>
</dbReference>
<dbReference type="RefSeq" id="WP_151680703.1">
    <property type="nucleotide sequence ID" value="NZ_BKZP01000053.1"/>
</dbReference>
<evidence type="ECO:0000313" key="1">
    <source>
        <dbReference type="EMBL" id="GER71766.1"/>
    </source>
</evidence>
<keyword evidence="2" id="KW-1185">Reference proteome</keyword>
<evidence type="ECO:0008006" key="3">
    <source>
        <dbReference type="Google" id="ProtNLM"/>
    </source>
</evidence>
<dbReference type="InterPro" id="IPR038449">
    <property type="entry name" value="SirA_sf"/>
</dbReference>
<evidence type="ECO:0000313" key="2">
    <source>
        <dbReference type="Proteomes" id="UP000391919"/>
    </source>
</evidence>
<protein>
    <recommendedName>
        <fullName evidence="3">Sporulation inhibitor of replication protein SirA</fullName>
    </recommendedName>
</protein>
<dbReference type="EMBL" id="BKZQ01000067">
    <property type="protein sequence ID" value="GER71766.1"/>
    <property type="molecule type" value="Genomic_DNA"/>
</dbReference>
<accession>A0A5J4JAH9</accession>
<organism evidence="1 2">
    <name type="scientific">Weizmannia acidilactici</name>
    <dbReference type="NCBI Taxonomy" id="2607726"/>
    <lineage>
        <taxon>Bacteria</taxon>
        <taxon>Bacillati</taxon>
        <taxon>Bacillota</taxon>
        <taxon>Bacilli</taxon>
        <taxon>Bacillales</taxon>
        <taxon>Bacillaceae</taxon>
        <taxon>Heyndrickxia</taxon>
    </lineage>
</organism>